<proteinExistence type="predicted"/>
<dbReference type="PANTHER" id="PTHR34820:SF4">
    <property type="entry name" value="INNER MEMBRANE PROTEIN YEBZ"/>
    <property type="match status" value="1"/>
</dbReference>
<dbReference type="Pfam" id="PF09678">
    <property type="entry name" value="Caa3_CtaG"/>
    <property type="match status" value="1"/>
</dbReference>
<feature type="transmembrane region" description="Helical" evidence="7">
    <location>
        <begin position="530"/>
        <end position="550"/>
    </location>
</feature>
<feature type="transmembrane region" description="Helical" evidence="7">
    <location>
        <begin position="615"/>
        <end position="637"/>
    </location>
</feature>
<feature type="transmembrane region" description="Helical" evidence="7">
    <location>
        <begin position="74"/>
        <end position="91"/>
    </location>
</feature>
<keyword evidence="5 7" id="KW-0472">Membrane</keyword>
<evidence type="ECO:0000256" key="7">
    <source>
        <dbReference type="SAM" id="Phobius"/>
    </source>
</evidence>
<feature type="domain" description="Copper resistance protein D" evidence="8">
    <location>
        <begin position="242"/>
        <end position="339"/>
    </location>
</feature>
<feature type="transmembrane region" description="Helical" evidence="7">
    <location>
        <begin position="498"/>
        <end position="518"/>
    </location>
</feature>
<dbReference type="InterPro" id="IPR032694">
    <property type="entry name" value="CopC/D"/>
</dbReference>
<evidence type="ECO:0000256" key="3">
    <source>
        <dbReference type="ARBA" id="ARBA00022692"/>
    </source>
</evidence>
<feature type="transmembrane region" description="Helical" evidence="7">
    <location>
        <begin position="247"/>
        <end position="268"/>
    </location>
</feature>
<evidence type="ECO:0000313" key="9">
    <source>
        <dbReference type="EMBL" id="EGX56719.1"/>
    </source>
</evidence>
<feature type="transmembrane region" description="Helical" evidence="7">
    <location>
        <begin position="22"/>
        <end position="41"/>
    </location>
</feature>
<name>G2GIF3_9ACTN</name>
<feature type="transmembrane region" description="Helical" evidence="7">
    <location>
        <begin position="280"/>
        <end position="301"/>
    </location>
</feature>
<sequence length="724" mass="75866">MATDDTATAPATAPRPPRTRKLALVLTGAAAACAAVALAAVKAGGGTSAAVPGIDDAGALTTWGLPAARTLSDAAAVATIGALLLVTILLPGGRRLGPAQLRYLNWAAVSAAVWTVASVGSLVFTLSDLFAKPVSEIATLDVVADFVITDGQGRAFAMAAAAGGLIATLCVGIGSARWARFALLLAFAGLLPPAFTGHSSASGNHDAAVTSLAFHLVGVAVWVGGLLFVLVAAARREEGTADAVRRFSPLAAWALLLVAASGIVNAAVRLPSLGDVFGSRYGLMLLGKTVALAGLGLIGWWHRRRTLPALVAGRRRAFVRLAAGELLLMAAAMGLAVGLSRTPAPDSGIANLTPAEELIGYAMPPPLGNFPWTPLFTQWHFDPLFAFGTGGAALLYLSAVRKLRKRGDSWPVGRTISWLLGLAVTVLATMSGLAVYGRVLFSVHMGQHMILAMTVPILLVLGAPATLALRALPSVPKGSPDGPREMLMKLLHSRYVRILSNPVVASVLFIGSAFAVYYTSLFETLMRSHLGHMFMLLHFLAVGLLFFWVIIGVDPGPRRPPFLGRLFALILTMPFHSWFSISLMSSTELIGKGWWSLLDRPWVTDVMQDQYNAGAIAWATGDIPVLITTLILSVQWVRSDQREARRVDRQIDRGDDKDPLAAYNAYLASLHARDGRVLDAGASGQGVPSPAGPVPDSAPTGTGSEAADTPASAVPTPDTVKKDA</sequence>
<dbReference type="InterPro" id="IPR008457">
    <property type="entry name" value="Cu-R_CopD_dom"/>
</dbReference>
<feature type="transmembrane region" description="Helical" evidence="7">
    <location>
        <begin position="562"/>
        <end position="581"/>
    </location>
</feature>
<reference evidence="9 10" key="1">
    <citation type="submission" date="2011-08" db="EMBL/GenBank/DDBJ databases">
        <authorList>
            <person name="Lin Y."/>
            <person name="Hao X."/>
            <person name="Johnstone L."/>
            <person name="Miller S.J."/>
            <person name="Wei G."/>
            <person name="Rensing C."/>
        </authorList>
    </citation>
    <scope>NUCLEOTIDE SEQUENCE [LARGE SCALE GENOMIC DNA]</scope>
    <source>
        <strain evidence="9 10">K42</strain>
    </source>
</reference>
<dbReference type="PATRIC" id="fig|700597.3.peg.5197"/>
<evidence type="ECO:0000259" key="8">
    <source>
        <dbReference type="Pfam" id="PF05425"/>
    </source>
</evidence>
<keyword evidence="10" id="KW-1185">Reference proteome</keyword>
<feature type="transmembrane region" description="Helical" evidence="7">
    <location>
        <begin position="379"/>
        <end position="397"/>
    </location>
</feature>
<evidence type="ECO:0000313" key="10">
    <source>
        <dbReference type="Proteomes" id="UP000004217"/>
    </source>
</evidence>
<comment type="subcellular location">
    <subcellularLocation>
        <location evidence="1">Cell membrane</location>
        <topology evidence="1">Multi-pass membrane protein</topology>
    </subcellularLocation>
</comment>
<evidence type="ECO:0000256" key="5">
    <source>
        <dbReference type="ARBA" id="ARBA00023136"/>
    </source>
</evidence>
<keyword evidence="3 7" id="KW-0812">Transmembrane</keyword>
<feature type="transmembrane region" description="Helical" evidence="7">
    <location>
        <begin position="155"/>
        <end position="174"/>
    </location>
</feature>
<dbReference type="GO" id="GO:0005886">
    <property type="term" value="C:plasma membrane"/>
    <property type="evidence" value="ECO:0007669"/>
    <property type="project" value="UniProtKB-SubCell"/>
</dbReference>
<evidence type="ECO:0000256" key="1">
    <source>
        <dbReference type="ARBA" id="ARBA00004651"/>
    </source>
</evidence>
<dbReference type="PANTHER" id="PTHR34820">
    <property type="entry name" value="INNER MEMBRANE PROTEIN YEBZ"/>
    <property type="match status" value="1"/>
</dbReference>
<feature type="transmembrane region" description="Helical" evidence="7">
    <location>
        <begin position="181"/>
        <end position="201"/>
    </location>
</feature>
<accession>G2GIF3</accession>
<evidence type="ECO:0000256" key="6">
    <source>
        <dbReference type="SAM" id="MobiDB-lite"/>
    </source>
</evidence>
<dbReference type="InterPro" id="IPR019108">
    <property type="entry name" value="Caa3_assmbl_CtaG-rel"/>
</dbReference>
<feature type="region of interest" description="Disordered" evidence="6">
    <location>
        <begin position="679"/>
        <end position="724"/>
    </location>
</feature>
<protein>
    <submittedName>
        <fullName evidence="9">Copper resistance D domain-containing protein</fullName>
    </submittedName>
</protein>
<dbReference type="RefSeq" id="WP_007500612.1">
    <property type="nucleotide sequence ID" value="NZ_AGBF01000127.1"/>
</dbReference>
<keyword evidence="2" id="KW-1003">Cell membrane</keyword>
<gene>
    <name evidence="9" type="ORF">SZN_26466</name>
</gene>
<dbReference type="Proteomes" id="UP000004217">
    <property type="component" value="Unassembled WGS sequence"/>
</dbReference>
<feature type="transmembrane region" description="Helical" evidence="7">
    <location>
        <begin position="213"/>
        <end position="235"/>
    </location>
</feature>
<dbReference type="EMBL" id="AGBF01000127">
    <property type="protein sequence ID" value="EGX56719.1"/>
    <property type="molecule type" value="Genomic_DNA"/>
</dbReference>
<feature type="transmembrane region" description="Helical" evidence="7">
    <location>
        <begin position="103"/>
        <end position="126"/>
    </location>
</feature>
<dbReference type="AlphaFoldDB" id="G2GIF3"/>
<feature type="transmembrane region" description="Helical" evidence="7">
    <location>
        <begin position="418"/>
        <end position="437"/>
    </location>
</feature>
<evidence type="ECO:0000256" key="4">
    <source>
        <dbReference type="ARBA" id="ARBA00022989"/>
    </source>
</evidence>
<dbReference type="OrthoDB" id="5241646at2"/>
<dbReference type="Pfam" id="PF05425">
    <property type="entry name" value="CopD"/>
    <property type="match status" value="1"/>
</dbReference>
<comment type="caution">
    <text evidence="9">The sequence shown here is derived from an EMBL/GenBank/DDBJ whole genome shotgun (WGS) entry which is preliminary data.</text>
</comment>
<feature type="transmembrane region" description="Helical" evidence="7">
    <location>
        <begin position="321"/>
        <end position="339"/>
    </location>
</feature>
<keyword evidence="4 7" id="KW-1133">Transmembrane helix</keyword>
<feature type="transmembrane region" description="Helical" evidence="7">
    <location>
        <begin position="449"/>
        <end position="469"/>
    </location>
</feature>
<organism evidence="9 10">
    <name type="scientific">Streptomyces zinciresistens K42</name>
    <dbReference type="NCBI Taxonomy" id="700597"/>
    <lineage>
        <taxon>Bacteria</taxon>
        <taxon>Bacillati</taxon>
        <taxon>Actinomycetota</taxon>
        <taxon>Actinomycetes</taxon>
        <taxon>Kitasatosporales</taxon>
        <taxon>Streptomycetaceae</taxon>
        <taxon>Streptomyces</taxon>
    </lineage>
</organism>
<evidence type="ECO:0000256" key="2">
    <source>
        <dbReference type="ARBA" id="ARBA00022475"/>
    </source>
</evidence>
<dbReference type="GO" id="GO:0006825">
    <property type="term" value="P:copper ion transport"/>
    <property type="evidence" value="ECO:0007669"/>
    <property type="project" value="InterPro"/>
</dbReference>